<dbReference type="PANTHER" id="PTHR43092:SF2">
    <property type="entry name" value="HERCYNYLCYSTEINE SULFOXIDE LYASE"/>
    <property type="match status" value="1"/>
</dbReference>
<protein>
    <submittedName>
        <fullName evidence="3">Pyridoxal phosphate-dependent transferase</fullName>
    </submittedName>
</protein>
<dbReference type="AlphaFoldDB" id="A0A5N7CIH3"/>
<accession>A0A5N7CIH3</accession>
<gene>
    <name evidence="3" type="ORF">BDV23DRAFT_33724</name>
</gene>
<dbReference type="InterPro" id="IPR015424">
    <property type="entry name" value="PyrdxlP-dep_Trfase"/>
</dbReference>
<dbReference type="SUPFAM" id="SSF53383">
    <property type="entry name" value="PLP-dependent transferases"/>
    <property type="match status" value="1"/>
</dbReference>
<proteinExistence type="predicted"/>
<dbReference type="Pfam" id="PF00266">
    <property type="entry name" value="Aminotran_5"/>
    <property type="match status" value="1"/>
</dbReference>
<dbReference type="OrthoDB" id="5978656at2759"/>
<dbReference type="Gene3D" id="3.40.640.10">
    <property type="entry name" value="Type I PLP-dependent aspartate aminotransferase-like (Major domain)"/>
    <property type="match status" value="1"/>
</dbReference>
<dbReference type="EMBL" id="ML735228">
    <property type="protein sequence ID" value="KAE8393667.1"/>
    <property type="molecule type" value="Genomic_DNA"/>
</dbReference>
<evidence type="ECO:0000256" key="1">
    <source>
        <dbReference type="ARBA" id="ARBA00022898"/>
    </source>
</evidence>
<keyword evidence="3" id="KW-0808">Transferase</keyword>
<reference evidence="3" key="1">
    <citation type="submission" date="2019-04" db="EMBL/GenBank/DDBJ databases">
        <title>Friends and foes A comparative genomics studyof 23 Aspergillus species from section Flavi.</title>
        <authorList>
            <consortium name="DOE Joint Genome Institute"/>
            <person name="Kjaerbolling I."/>
            <person name="Vesth T."/>
            <person name="Frisvad J.C."/>
            <person name="Nybo J.L."/>
            <person name="Theobald S."/>
            <person name="Kildgaard S."/>
            <person name="Isbrandt T."/>
            <person name="Kuo A."/>
            <person name="Sato A."/>
            <person name="Lyhne E.K."/>
            <person name="Kogle M.E."/>
            <person name="Wiebenga A."/>
            <person name="Kun R.S."/>
            <person name="Lubbers R.J."/>
            <person name="Makela M.R."/>
            <person name="Barry K."/>
            <person name="Chovatia M."/>
            <person name="Clum A."/>
            <person name="Daum C."/>
            <person name="Haridas S."/>
            <person name="He G."/>
            <person name="LaButti K."/>
            <person name="Lipzen A."/>
            <person name="Mondo S."/>
            <person name="Riley R."/>
            <person name="Salamov A."/>
            <person name="Simmons B.A."/>
            <person name="Magnuson J.K."/>
            <person name="Henrissat B."/>
            <person name="Mortensen U.H."/>
            <person name="Larsen T.O."/>
            <person name="Devries R.P."/>
            <person name="Grigoriev I.V."/>
            <person name="Machida M."/>
            <person name="Baker S.E."/>
            <person name="Andersen M.R."/>
        </authorList>
    </citation>
    <scope>NUCLEOTIDE SEQUENCE [LARGE SCALE GENOMIC DNA]</scope>
    <source>
        <strain evidence="3">IBT 14317</strain>
    </source>
</reference>
<dbReference type="InterPro" id="IPR000192">
    <property type="entry name" value="Aminotrans_V_dom"/>
</dbReference>
<organism evidence="3">
    <name type="scientific">Petromyces alliaceus</name>
    <name type="common">Aspergillus alliaceus</name>
    <dbReference type="NCBI Taxonomy" id="209559"/>
    <lineage>
        <taxon>Eukaryota</taxon>
        <taxon>Fungi</taxon>
        <taxon>Dikarya</taxon>
        <taxon>Ascomycota</taxon>
        <taxon>Pezizomycotina</taxon>
        <taxon>Eurotiomycetes</taxon>
        <taxon>Eurotiomycetidae</taxon>
        <taxon>Eurotiales</taxon>
        <taxon>Aspergillaceae</taxon>
        <taxon>Aspergillus</taxon>
        <taxon>Aspergillus subgen. Circumdati</taxon>
    </lineage>
</organism>
<dbReference type="GO" id="GO:0016740">
    <property type="term" value="F:transferase activity"/>
    <property type="evidence" value="ECO:0007669"/>
    <property type="project" value="UniProtKB-KW"/>
</dbReference>
<name>A0A5N7CIH3_PETAA</name>
<dbReference type="Proteomes" id="UP000326877">
    <property type="component" value="Unassembled WGS sequence"/>
</dbReference>
<evidence type="ECO:0000259" key="2">
    <source>
        <dbReference type="Pfam" id="PF00266"/>
    </source>
</evidence>
<evidence type="ECO:0000313" key="3">
    <source>
        <dbReference type="EMBL" id="KAE8393667.1"/>
    </source>
</evidence>
<feature type="domain" description="Aminotransferase class V" evidence="2">
    <location>
        <begin position="59"/>
        <end position="237"/>
    </location>
</feature>
<dbReference type="InterPro" id="IPR015421">
    <property type="entry name" value="PyrdxlP-dep_Trfase_major"/>
</dbReference>
<dbReference type="PANTHER" id="PTHR43092">
    <property type="entry name" value="L-CYSTEINE DESULFHYDRASE"/>
    <property type="match status" value="1"/>
</dbReference>
<keyword evidence="1" id="KW-0663">Pyridoxal phosphate</keyword>
<sequence length="456" mass="50438">MTTPFGAPMRAHFLFDPNFKNLNHGSYGTYPRTVQSTLHSLQNAAEARPDAFIRITRGKGIDESRLAVSKLLNVPVNECVLVKNATTGVSTVLRNLIFQPNDALIYFDTTYGAVEHGLVSLTESTPLQTRKVEYQLPISHDELVTRFRDVVTKTRNEGLTVRVAVFDTIVSMPGVRFPFETLTEVCRGEGILSLIDGAHGIGHIPLDLGALRPDFFTSNLHKWLFVPRGCAVLYVPLRNQHLIRTTLPTSWGFIPRSAETSPAPAKNDGSKSAFEYLFEYTPTTDDTPFLCVRSALKFRAEVCGGEDRIHTYLEKLARSAADIVARALGTEVMQEPGLKEGEASQLRRCGLATVRLPIAVTSDSESGHAITTVRDEKGGTYLSVKPAVVPAVSLWFRDTLIEEYGTFVPVFQYGGWLWTRLSAQVYLEESDFEWLAGVLKECLARVEGEVGSPAKL</sequence>